<evidence type="ECO:0000256" key="2">
    <source>
        <dbReference type="ARBA" id="ARBA00009410"/>
    </source>
</evidence>
<evidence type="ECO:0000259" key="5">
    <source>
        <dbReference type="Pfam" id="PF01266"/>
    </source>
</evidence>
<accession>A0A0R1Z0F3</accession>
<sequence length="370" mass="40281">MVKQVAIIGGGIIGATAAFYLSYLKGHESVAVTLFDEDTGQATKAASGIISPWLSKRRNKRWYALAKQGAELYQQLVNDAQLSANAYCRTGTIVTRKDHADLLDLYHEAEIKAAQTPAMGNVELLSSAEVKRRMPILTNPPEGVFVSGGARIDGQHFVAELLANAQQENLAVVNQRVSLDGSGRVLTEQGPRQFDRIIVATGAWMHETLKPLGLSLKVRPQKGQLIDLLVDMPASWDNMPVMMPESMSDIIPFNHGKLVVGATHENDGGFDLTPKEAAKNQLFENAQYFIEQLSKAQITDMRVGTRAYTDDFSPFFGILPTMPSILVGGGLGSSGLTTGPMIGYHLAQSILSSHLVDWNHYTKPIGTYIS</sequence>
<dbReference type="PANTHER" id="PTHR13847">
    <property type="entry name" value="SARCOSINE DEHYDROGENASE-RELATED"/>
    <property type="match status" value="1"/>
</dbReference>
<dbReference type="Gene3D" id="3.50.50.60">
    <property type="entry name" value="FAD/NAD(P)-binding domain"/>
    <property type="match status" value="1"/>
</dbReference>
<evidence type="ECO:0000256" key="3">
    <source>
        <dbReference type="ARBA" id="ARBA00022630"/>
    </source>
</evidence>
<dbReference type="Pfam" id="PF01266">
    <property type="entry name" value="DAO"/>
    <property type="match status" value="1"/>
</dbReference>
<dbReference type="GeneID" id="69804009"/>
<dbReference type="InterPro" id="IPR006076">
    <property type="entry name" value="FAD-dep_OxRdtase"/>
</dbReference>
<comment type="similarity">
    <text evidence="2">Belongs to the DadA oxidoreductase family.</text>
</comment>
<comment type="caution">
    <text evidence="6">The sequence shown here is derived from an EMBL/GenBank/DDBJ whole genome shotgun (WGS) entry which is preliminary data.</text>
</comment>
<evidence type="ECO:0000313" key="6">
    <source>
        <dbReference type="EMBL" id="KRM47829.1"/>
    </source>
</evidence>
<gene>
    <name evidence="6" type="ORF">FC51_GL000312</name>
</gene>
<evidence type="ECO:0000256" key="4">
    <source>
        <dbReference type="ARBA" id="ARBA00023002"/>
    </source>
</evidence>
<proteinExistence type="inferred from homology"/>
<keyword evidence="4" id="KW-0560">Oxidoreductase</keyword>
<name>A0A0R1Z0F3_9LACO</name>
<protein>
    <submittedName>
        <fullName evidence="6">FAD dependent oxidoreductase</fullName>
    </submittedName>
</protein>
<dbReference type="AlphaFoldDB" id="A0A0R1Z0F3"/>
<dbReference type="SUPFAM" id="SSF51905">
    <property type="entry name" value="FAD/NAD(P)-binding domain"/>
    <property type="match status" value="1"/>
</dbReference>
<dbReference type="GO" id="GO:0005737">
    <property type="term" value="C:cytoplasm"/>
    <property type="evidence" value="ECO:0007669"/>
    <property type="project" value="TreeGrafter"/>
</dbReference>
<feature type="domain" description="FAD dependent oxidoreductase" evidence="5">
    <location>
        <begin position="5"/>
        <end position="348"/>
    </location>
</feature>
<keyword evidence="3" id="KW-0285">Flavoprotein</keyword>
<dbReference type="Proteomes" id="UP000051957">
    <property type="component" value="Unassembled WGS sequence"/>
</dbReference>
<dbReference type="SUPFAM" id="SSF54373">
    <property type="entry name" value="FAD-linked reductases, C-terminal domain"/>
    <property type="match status" value="1"/>
</dbReference>
<dbReference type="GO" id="GO:0016491">
    <property type="term" value="F:oxidoreductase activity"/>
    <property type="evidence" value="ECO:0007669"/>
    <property type="project" value="UniProtKB-KW"/>
</dbReference>
<evidence type="ECO:0000313" key="7">
    <source>
        <dbReference type="Proteomes" id="UP000051957"/>
    </source>
</evidence>
<dbReference type="EMBL" id="AZGK01000001">
    <property type="protein sequence ID" value="KRM47829.1"/>
    <property type="molecule type" value="Genomic_DNA"/>
</dbReference>
<dbReference type="PANTHER" id="PTHR13847:SF286">
    <property type="entry name" value="D-AMINO ACID DEHYDROGENASE"/>
    <property type="match status" value="1"/>
</dbReference>
<organism evidence="6 7">
    <name type="scientific">Lentilactobacillus parabuchneri DSM 5707 = NBRC 107865</name>
    <dbReference type="NCBI Taxonomy" id="1423784"/>
    <lineage>
        <taxon>Bacteria</taxon>
        <taxon>Bacillati</taxon>
        <taxon>Bacillota</taxon>
        <taxon>Bacilli</taxon>
        <taxon>Lactobacillales</taxon>
        <taxon>Lactobacillaceae</taxon>
        <taxon>Lentilactobacillus</taxon>
    </lineage>
</organism>
<dbReference type="InterPro" id="IPR036188">
    <property type="entry name" value="FAD/NAD-bd_sf"/>
</dbReference>
<evidence type="ECO:0000256" key="1">
    <source>
        <dbReference type="ARBA" id="ARBA00001974"/>
    </source>
</evidence>
<comment type="cofactor">
    <cofactor evidence="1">
        <name>FAD</name>
        <dbReference type="ChEBI" id="CHEBI:57692"/>
    </cofactor>
</comment>
<dbReference type="Gene3D" id="3.30.9.10">
    <property type="entry name" value="D-Amino Acid Oxidase, subunit A, domain 2"/>
    <property type="match status" value="1"/>
</dbReference>
<dbReference type="RefSeq" id="WP_057909138.1">
    <property type="nucleotide sequence ID" value="NZ_AZGK01000001.1"/>
</dbReference>
<dbReference type="PATRIC" id="fig|1423784.4.peg.308"/>
<reference evidence="6 7" key="1">
    <citation type="journal article" date="2015" name="Genome Announc.">
        <title>Expanding the biotechnology potential of lactobacilli through comparative genomics of 213 strains and associated genera.</title>
        <authorList>
            <person name="Sun Z."/>
            <person name="Harris H.M."/>
            <person name="McCann A."/>
            <person name="Guo C."/>
            <person name="Argimon S."/>
            <person name="Zhang W."/>
            <person name="Yang X."/>
            <person name="Jeffery I.B."/>
            <person name="Cooney J.C."/>
            <person name="Kagawa T.F."/>
            <person name="Liu W."/>
            <person name="Song Y."/>
            <person name="Salvetti E."/>
            <person name="Wrobel A."/>
            <person name="Rasinkangas P."/>
            <person name="Parkhill J."/>
            <person name="Rea M.C."/>
            <person name="O'Sullivan O."/>
            <person name="Ritari J."/>
            <person name="Douillard F.P."/>
            <person name="Paul Ross R."/>
            <person name="Yang R."/>
            <person name="Briner A.E."/>
            <person name="Felis G.E."/>
            <person name="de Vos W.M."/>
            <person name="Barrangou R."/>
            <person name="Klaenhammer T.R."/>
            <person name="Caufield P.W."/>
            <person name="Cui Y."/>
            <person name="Zhang H."/>
            <person name="O'Toole P.W."/>
        </authorList>
    </citation>
    <scope>NUCLEOTIDE SEQUENCE [LARGE SCALE GENOMIC DNA]</scope>
    <source>
        <strain evidence="6 7">DSM 5707</strain>
    </source>
</reference>